<gene>
    <name evidence="3" type="ORF">SAMN05421829_12223</name>
</gene>
<dbReference type="Gene3D" id="3.40.50.720">
    <property type="entry name" value="NAD(P)-binding Rossmann-like Domain"/>
    <property type="match status" value="1"/>
</dbReference>
<dbReference type="CDD" id="cd05233">
    <property type="entry name" value="SDR_c"/>
    <property type="match status" value="1"/>
</dbReference>
<evidence type="ECO:0000313" key="3">
    <source>
        <dbReference type="EMBL" id="SIR59109.1"/>
    </source>
</evidence>
<evidence type="ECO:0000313" key="4">
    <source>
        <dbReference type="Proteomes" id="UP000186819"/>
    </source>
</evidence>
<keyword evidence="2" id="KW-0560">Oxidoreductase</keyword>
<dbReference type="Pfam" id="PF13561">
    <property type="entry name" value="adh_short_C2"/>
    <property type="match status" value="1"/>
</dbReference>
<reference evidence="4" key="1">
    <citation type="submission" date="2017-01" db="EMBL/GenBank/DDBJ databases">
        <authorList>
            <person name="Varghese N."/>
            <person name="Submissions S."/>
        </authorList>
    </citation>
    <scope>NUCLEOTIDE SEQUENCE [LARGE SCALE GENOMIC DNA]</scope>
    <source>
        <strain evidence="4">ATCC 51758</strain>
    </source>
</reference>
<sequence>MGILDGKVGVIIGASSGIGWRMAERFIEEGAQVIVAARRMNNLEKLAAQTGAIPMRCDITNHDDVKAVADAAVKRWGRIDFSINSSGVVRPAMIADLTPEGIKEVTDVQLNGSFYFLKHFGNAHAATGGGSVISVTSTTAVLVPVGISSYSGCKAAMHFVTKIAAREYGHAKVRFNCLAPTFVPTAMNSYGGMTPIDETRVDMSTQNTPIGIAFIKESPLGRITTVDDCADVALFLASDLSSSMTGQTLPVDCGNHLMRLPDVTSEPET</sequence>
<dbReference type="InterPro" id="IPR036291">
    <property type="entry name" value="NAD(P)-bd_dom_sf"/>
</dbReference>
<dbReference type="Proteomes" id="UP000186819">
    <property type="component" value="Unassembled WGS sequence"/>
</dbReference>
<name>A0A1N7C676_9RHOO</name>
<keyword evidence="4" id="KW-1185">Reference proteome</keyword>
<dbReference type="RefSeq" id="WP_076604250.1">
    <property type="nucleotide sequence ID" value="NZ_FTMD01000022.1"/>
</dbReference>
<dbReference type="PRINTS" id="PR00081">
    <property type="entry name" value="GDHRDH"/>
</dbReference>
<dbReference type="AlphaFoldDB" id="A0A1N7C676"/>
<dbReference type="PRINTS" id="PR00080">
    <property type="entry name" value="SDRFAMILY"/>
</dbReference>
<dbReference type="STRING" id="34027.SAMN05421829_12223"/>
<protein>
    <submittedName>
        <fullName evidence="3">3-oxoacyl-[acyl-carrier protein] reductase</fullName>
    </submittedName>
</protein>
<proteinExistence type="inferred from homology"/>
<dbReference type="InterPro" id="IPR020904">
    <property type="entry name" value="Sc_DH/Rdtase_CS"/>
</dbReference>
<dbReference type="InterPro" id="IPR002347">
    <property type="entry name" value="SDR_fam"/>
</dbReference>
<evidence type="ECO:0000256" key="1">
    <source>
        <dbReference type="ARBA" id="ARBA00006484"/>
    </source>
</evidence>
<comment type="similarity">
    <text evidence="1">Belongs to the short-chain dehydrogenases/reductases (SDR) family.</text>
</comment>
<dbReference type="PANTHER" id="PTHR42760:SF133">
    <property type="entry name" value="3-OXOACYL-[ACYL-CARRIER-PROTEIN] REDUCTASE"/>
    <property type="match status" value="1"/>
</dbReference>
<dbReference type="GO" id="GO:0016616">
    <property type="term" value="F:oxidoreductase activity, acting on the CH-OH group of donors, NAD or NADP as acceptor"/>
    <property type="evidence" value="ECO:0007669"/>
    <property type="project" value="TreeGrafter"/>
</dbReference>
<dbReference type="EMBL" id="FTMD01000022">
    <property type="protein sequence ID" value="SIR59109.1"/>
    <property type="molecule type" value="Genomic_DNA"/>
</dbReference>
<dbReference type="OrthoDB" id="9803333at2"/>
<evidence type="ECO:0000256" key="2">
    <source>
        <dbReference type="ARBA" id="ARBA00023002"/>
    </source>
</evidence>
<dbReference type="FunFam" id="3.40.50.720:FF:000084">
    <property type="entry name" value="Short-chain dehydrogenase reductase"/>
    <property type="match status" value="1"/>
</dbReference>
<organism evidence="3 4">
    <name type="scientific">Aromatoleum tolulyticum</name>
    <dbReference type="NCBI Taxonomy" id="34027"/>
    <lineage>
        <taxon>Bacteria</taxon>
        <taxon>Pseudomonadati</taxon>
        <taxon>Pseudomonadota</taxon>
        <taxon>Betaproteobacteria</taxon>
        <taxon>Rhodocyclales</taxon>
        <taxon>Rhodocyclaceae</taxon>
        <taxon>Aromatoleum</taxon>
    </lineage>
</organism>
<dbReference type="SUPFAM" id="SSF51735">
    <property type="entry name" value="NAD(P)-binding Rossmann-fold domains"/>
    <property type="match status" value="1"/>
</dbReference>
<dbReference type="PROSITE" id="PS00061">
    <property type="entry name" value="ADH_SHORT"/>
    <property type="match status" value="1"/>
</dbReference>
<dbReference type="PANTHER" id="PTHR42760">
    <property type="entry name" value="SHORT-CHAIN DEHYDROGENASES/REDUCTASES FAMILY MEMBER"/>
    <property type="match status" value="1"/>
</dbReference>
<accession>A0A1N7C676</accession>